<keyword evidence="1" id="KW-1133">Transmembrane helix</keyword>
<organism evidence="3 4">
    <name type="scientific">Anatilimnocola aggregata</name>
    <dbReference type="NCBI Taxonomy" id="2528021"/>
    <lineage>
        <taxon>Bacteria</taxon>
        <taxon>Pseudomonadati</taxon>
        <taxon>Planctomycetota</taxon>
        <taxon>Planctomycetia</taxon>
        <taxon>Pirellulales</taxon>
        <taxon>Pirellulaceae</taxon>
        <taxon>Anatilimnocola</taxon>
    </lineage>
</organism>
<feature type="transmembrane region" description="Helical" evidence="1">
    <location>
        <begin position="175"/>
        <end position="198"/>
    </location>
</feature>
<sequence length="207" mass="22018" precursor="true">MKRWMALVALLVVACQASAVCGQAFNPGAQQAIAEIEALGGKVYPLPNGDADIVAMTGRKFGDEHLDLLLAISTVRRLNLDGSRVSDAGLEKLLKLPKLEEVSLLRTAVTQGAADALKDQHPGVYSVALSAGTRPAMFGVAAALLIPFGFGLWLISLTRKKRAVLAPALYLRGMLWGFAVMAICTLMIVVALLQAMGIEFRLADLFG</sequence>
<keyword evidence="1" id="KW-0472">Membrane</keyword>
<feature type="transmembrane region" description="Helical" evidence="1">
    <location>
        <begin position="136"/>
        <end position="155"/>
    </location>
</feature>
<keyword evidence="1" id="KW-0812">Transmembrane</keyword>
<feature type="chain" id="PRO_5022112294" evidence="2">
    <location>
        <begin position="20"/>
        <end position="207"/>
    </location>
</feature>
<protein>
    <submittedName>
        <fullName evidence="3">Uncharacterized protein</fullName>
    </submittedName>
</protein>
<feature type="signal peptide" evidence="2">
    <location>
        <begin position="1"/>
        <end position="19"/>
    </location>
</feature>
<dbReference type="AlphaFoldDB" id="A0A517Y4R8"/>
<dbReference type="PROSITE" id="PS51257">
    <property type="entry name" value="PROKAR_LIPOPROTEIN"/>
    <property type="match status" value="1"/>
</dbReference>
<proteinExistence type="predicted"/>
<name>A0A517Y4R8_9BACT</name>
<keyword evidence="4" id="KW-1185">Reference proteome</keyword>
<accession>A0A517Y4R8</accession>
<dbReference type="InterPro" id="IPR032675">
    <property type="entry name" value="LRR_dom_sf"/>
</dbReference>
<dbReference type="RefSeq" id="WP_145083817.1">
    <property type="nucleotide sequence ID" value="NZ_CP036274.1"/>
</dbReference>
<keyword evidence="2" id="KW-0732">Signal</keyword>
<gene>
    <name evidence="3" type="ORF">ETAA8_02880</name>
</gene>
<evidence type="ECO:0000256" key="1">
    <source>
        <dbReference type="SAM" id="Phobius"/>
    </source>
</evidence>
<dbReference type="EMBL" id="CP036274">
    <property type="protein sequence ID" value="QDU25225.1"/>
    <property type="molecule type" value="Genomic_DNA"/>
</dbReference>
<evidence type="ECO:0000256" key="2">
    <source>
        <dbReference type="SAM" id="SignalP"/>
    </source>
</evidence>
<evidence type="ECO:0000313" key="3">
    <source>
        <dbReference type="EMBL" id="QDU25225.1"/>
    </source>
</evidence>
<dbReference type="KEGG" id="aagg:ETAA8_02880"/>
<evidence type="ECO:0000313" key="4">
    <source>
        <dbReference type="Proteomes" id="UP000315017"/>
    </source>
</evidence>
<dbReference type="Gene3D" id="3.80.10.10">
    <property type="entry name" value="Ribonuclease Inhibitor"/>
    <property type="match status" value="1"/>
</dbReference>
<dbReference type="Proteomes" id="UP000315017">
    <property type="component" value="Chromosome"/>
</dbReference>
<reference evidence="3 4" key="1">
    <citation type="submission" date="2019-02" db="EMBL/GenBank/DDBJ databases">
        <title>Deep-cultivation of Planctomycetes and their phenomic and genomic characterization uncovers novel biology.</title>
        <authorList>
            <person name="Wiegand S."/>
            <person name="Jogler M."/>
            <person name="Boedeker C."/>
            <person name="Pinto D."/>
            <person name="Vollmers J."/>
            <person name="Rivas-Marin E."/>
            <person name="Kohn T."/>
            <person name="Peeters S.H."/>
            <person name="Heuer A."/>
            <person name="Rast P."/>
            <person name="Oberbeckmann S."/>
            <person name="Bunk B."/>
            <person name="Jeske O."/>
            <person name="Meyerdierks A."/>
            <person name="Storesund J.E."/>
            <person name="Kallscheuer N."/>
            <person name="Luecker S."/>
            <person name="Lage O.M."/>
            <person name="Pohl T."/>
            <person name="Merkel B.J."/>
            <person name="Hornburger P."/>
            <person name="Mueller R.-W."/>
            <person name="Bruemmer F."/>
            <person name="Labrenz M."/>
            <person name="Spormann A.M."/>
            <person name="Op den Camp H."/>
            <person name="Overmann J."/>
            <person name="Amann R."/>
            <person name="Jetten M.S.M."/>
            <person name="Mascher T."/>
            <person name="Medema M.H."/>
            <person name="Devos D.P."/>
            <person name="Kaster A.-K."/>
            <person name="Ovreas L."/>
            <person name="Rohde M."/>
            <person name="Galperin M.Y."/>
            <person name="Jogler C."/>
        </authorList>
    </citation>
    <scope>NUCLEOTIDE SEQUENCE [LARGE SCALE GENOMIC DNA]</scope>
    <source>
        <strain evidence="3 4">ETA_A8</strain>
    </source>
</reference>